<comment type="caution">
    <text evidence="1">The sequence shown here is derived from an EMBL/GenBank/DDBJ whole genome shotgun (WGS) entry which is preliminary data.</text>
</comment>
<gene>
    <name evidence="1" type="ORF">NCWK1_0679</name>
</gene>
<keyword evidence="2" id="KW-1185">Reference proteome</keyword>
<dbReference type="AlphaFoldDB" id="A0A2H6LCL5"/>
<dbReference type="RefSeq" id="WP_103123745.1">
    <property type="nucleotide sequence ID" value="NZ_DF978422.1"/>
</dbReference>
<accession>A0A2H6LCL5</accession>
<proteinExistence type="predicted"/>
<reference evidence="2" key="1">
    <citation type="journal article" date="2018" name="Genome Announc.">
        <title>Draft Genome Sequence of the Nitrogen-Fixing and Hormogonia-Inducing Cyanobacterium Nostoc cycadae Strain WK-1, Isolated from the Coralloid Roots of Cycas revoluta.</title>
        <authorList>
            <person name="Kanesaki Y."/>
            <person name="Hirose M."/>
            <person name="Hirose Y."/>
            <person name="Fujisawa T."/>
            <person name="Nakamura Y."/>
            <person name="Watanabe S."/>
            <person name="Matsunaga S."/>
            <person name="Uchida H."/>
            <person name="Murakami A."/>
        </authorList>
    </citation>
    <scope>NUCLEOTIDE SEQUENCE [LARGE SCALE GENOMIC DNA]</scope>
    <source>
        <strain evidence="2">WK-1</strain>
    </source>
</reference>
<sequence>MNQPKEKLIKLTLTGRYCQLICTLIKEVGNHAFWDATCNFFPVGSNKGTEEEIMAFFMSNLPDMSLLEGGNNLHYGVIQIWLMIKEKTLEIAHCLLSIKGQHNDFLLHMLHHGIIDEWTYQYRWLEADLYKNMYNLINCNQGNLIISNLKNNWSYTFDNNLELICQIIREDLEGEFGVYILPYYQYKAKDIQEISKLKRKEHQNKLSPIEREKLWALIDQNTTKHIWLDRFLYIANALAEKGCSEIKKFLEIHSNILYAINKLQIKSYCDPALKIHKQVSHYCENGVISYGVKPKWKA</sequence>
<dbReference type="Proteomes" id="UP000236527">
    <property type="component" value="Unassembled WGS sequence"/>
</dbReference>
<evidence type="ECO:0000313" key="1">
    <source>
        <dbReference type="EMBL" id="GBE90959.1"/>
    </source>
</evidence>
<dbReference type="EMBL" id="BDGE01000012">
    <property type="protein sequence ID" value="GBE90959.1"/>
    <property type="molecule type" value="Genomic_DNA"/>
</dbReference>
<evidence type="ECO:0000313" key="2">
    <source>
        <dbReference type="Proteomes" id="UP000236527"/>
    </source>
</evidence>
<organism evidence="1 2">
    <name type="scientific">Nostoc cycadae WK-1</name>
    <dbReference type="NCBI Taxonomy" id="1861711"/>
    <lineage>
        <taxon>Bacteria</taxon>
        <taxon>Bacillati</taxon>
        <taxon>Cyanobacteriota</taxon>
        <taxon>Cyanophyceae</taxon>
        <taxon>Nostocales</taxon>
        <taxon>Nostocaceae</taxon>
        <taxon>Nostoc</taxon>
    </lineage>
</organism>
<protein>
    <submittedName>
        <fullName evidence="1">Uncharacterized protein</fullName>
    </submittedName>
</protein>
<name>A0A2H6LCL5_9NOSO</name>